<feature type="transmembrane region" description="Helical" evidence="12">
    <location>
        <begin position="12"/>
        <end position="34"/>
    </location>
</feature>
<feature type="transmembrane region" description="Helical" evidence="12">
    <location>
        <begin position="55"/>
        <end position="77"/>
    </location>
</feature>
<dbReference type="EMBL" id="UGTM01000001">
    <property type="protein sequence ID" value="SUB87336.1"/>
    <property type="molecule type" value="Genomic_DNA"/>
</dbReference>
<evidence type="ECO:0000256" key="11">
    <source>
        <dbReference type="ARBA" id="ARBA00023136"/>
    </source>
</evidence>
<evidence type="ECO:0000256" key="6">
    <source>
        <dbReference type="ARBA" id="ARBA00022692"/>
    </source>
</evidence>
<dbReference type="GO" id="GO:0009055">
    <property type="term" value="F:electron transfer activity"/>
    <property type="evidence" value="ECO:0007669"/>
    <property type="project" value="TreeGrafter"/>
</dbReference>
<evidence type="ECO:0000256" key="10">
    <source>
        <dbReference type="ARBA" id="ARBA00023004"/>
    </source>
</evidence>
<feature type="transmembrane region" description="Helical" evidence="12">
    <location>
        <begin position="218"/>
        <end position="240"/>
    </location>
</feature>
<keyword evidence="10" id="KW-0408">Iron</keyword>
<evidence type="ECO:0000256" key="12">
    <source>
        <dbReference type="SAM" id="Phobius"/>
    </source>
</evidence>
<feature type="transmembrane region" description="Helical" evidence="12">
    <location>
        <begin position="341"/>
        <end position="360"/>
    </location>
</feature>
<dbReference type="RefSeq" id="WP_025067412.1">
    <property type="nucleotide sequence ID" value="NZ_CAUVPN010000009.1"/>
</dbReference>
<dbReference type="GO" id="GO:0046872">
    <property type="term" value="F:metal ion binding"/>
    <property type="evidence" value="ECO:0007669"/>
    <property type="project" value="UniProtKB-KW"/>
</dbReference>
<keyword evidence="6 12" id="KW-0812">Transmembrane</keyword>
<dbReference type="InterPro" id="IPR003317">
    <property type="entry name" value="Cyt-d_oxidase_su2"/>
</dbReference>
<feature type="transmembrane region" description="Helical" evidence="12">
    <location>
        <begin position="116"/>
        <end position="140"/>
    </location>
</feature>
<keyword evidence="9 12" id="KW-1133">Transmembrane helix</keyword>
<keyword evidence="4" id="KW-1003">Cell membrane</keyword>
<proteinExistence type="inferred from homology"/>
<dbReference type="Proteomes" id="UP000255469">
    <property type="component" value="Unassembled WGS sequence"/>
</dbReference>
<keyword evidence="8" id="KW-0249">Electron transport</keyword>
<comment type="subcellular location">
    <subcellularLocation>
        <location evidence="1">Cell membrane</location>
        <topology evidence="1">Multi-pass membrane protein</topology>
    </subcellularLocation>
</comment>
<sequence>MTYDFLQHYWWFIISLLGALLVFLLFVQGANSMIFQLGKTPEERRLLVNSTGRKWEFTFTTLVTFGGAFFASFPLFYSTSFGSAYWVWLLILFTFIIQAVSYEFQNKAGNLFGVRTFQVCLVINGILGPLLLGGAVATFFTGSNFIIEKGNITDAMQPVISHWANGSRGLDVLLNPWVVVFGVSVVFLARILGTLYINNNVDDDIVRGRIRRQLFVNTVLFLFFFLPFLAVVLLGDGYAVNEAGVIVMEPMKYLNNLLTMWPLAVVLLAGVVLLLFGIVRTVLKPDYVRGIWPAGIGVVLVILVLFLIAGWNNTAYYPSTADLQSSLTIQNSSSSEFTLKAMFYVSFLVPFVLAYIVYAWRAIDRKAIDRKEIAEDDHAY</sequence>
<feature type="transmembrane region" description="Helical" evidence="12">
    <location>
        <begin position="177"/>
        <end position="197"/>
    </location>
</feature>
<evidence type="ECO:0000256" key="9">
    <source>
        <dbReference type="ARBA" id="ARBA00022989"/>
    </source>
</evidence>
<feature type="transmembrane region" description="Helical" evidence="12">
    <location>
        <begin position="291"/>
        <end position="311"/>
    </location>
</feature>
<organism evidence="13 14">
    <name type="scientific">Prevotella denticola</name>
    <dbReference type="NCBI Taxonomy" id="28129"/>
    <lineage>
        <taxon>Bacteria</taxon>
        <taxon>Pseudomonadati</taxon>
        <taxon>Bacteroidota</taxon>
        <taxon>Bacteroidia</taxon>
        <taxon>Bacteroidales</taxon>
        <taxon>Prevotellaceae</taxon>
        <taxon>Prevotella</taxon>
    </lineage>
</organism>
<keyword evidence="13" id="KW-0560">Oxidoreductase</keyword>
<dbReference type="GO" id="GO:0019646">
    <property type="term" value="P:aerobic electron transport chain"/>
    <property type="evidence" value="ECO:0007669"/>
    <property type="project" value="TreeGrafter"/>
</dbReference>
<dbReference type="EC" id="1.10.3.-" evidence="13"/>
<keyword evidence="7" id="KW-0479">Metal-binding</keyword>
<keyword evidence="5" id="KW-0349">Heme</keyword>
<reference evidence="13 14" key="1">
    <citation type="submission" date="2018-06" db="EMBL/GenBank/DDBJ databases">
        <authorList>
            <consortium name="Pathogen Informatics"/>
            <person name="Doyle S."/>
        </authorList>
    </citation>
    <scope>NUCLEOTIDE SEQUENCE [LARGE SCALE GENOMIC DNA]</scope>
    <source>
        <strain evidence="13 14">NCTC13067</strain>
    </source>
</reference>
<dbReference type="AlphaFoldDB" id="A0A379E3T6"/>
<dbReference type="GO" id="GO:0016682">
    <property type="term" value="F:oxidoreductase activity, acting on diphenols and related substances as donors, oxygen as acceptor"/>
    <property type="evidence" value="ECO:0007669"/>
    <property type="project" value="TreeGrafter"/>
</dbReference>
<evidence type="ECO:0000256" key="4">
    <source>
        <dbReference type="ARBA" id="ARBA00022475"/>
    </source>
</evidence>
<evidence type="ECO:0000256" key="8">
    <source>
        <dbReference type="ARBA" id="ARBA00022982"/>
    </source>
</evidence>
<dbReference type="GO" id="GO:0005886">
    <property type="term" value="C:plasma membrane"/>
    <property type="evidence" value="ECO:0007669"/>
    <property type="project" value="UniProtKB-SubCell"/>
</dbReference>
<keyword evidence="3" id="KW-0813">Transport</keyword>
<dbReference type="PANTHER" id="PTHR43141:SF5">
    <property type="entry name" value="CYTOCHROME BD-I UBIQUINOL OXIDASE SUBUNIT 2"/>
    <property type="match status" value="1"/>
</dbReference>
<gene>
    <name evidence="13" type="primary">cydB</name>
    <name evidence="13" type="ORF">NCTC13067_01004</name>
</gene>
<comment type="similarity">
    <text evidence="2">Belongs to the cytochrome ubiquinol oxidase subunit 2 family.</text>
</comment>
<accession>A0A379E3T6</accession>
<dbReference type="GO" id="GO:0070069">
    <property type="term" value="C:cytochrome complex"/>
    <property type="evidence" value="ECO:0007669"/>
    <property type="project" value="TreeGrafter"/>
</dbReference>
<evidence type="ECO:0000256" key="3">
    <source>
        <dbReference type="ARBA" id="ARBA00022448"/>
    </source>
</evidence>
<name>A0A379E3T6_9BACT</name>
<dbReference type="PANTHER" id="PTHR43141">
    <property type="entry name" value="CYTOCHROME BD2 SUBUNIT II"/>
    <property type="match status" value="1"/>
</dbReference>
<feature type="transmembrane region" description="Helical" evidence="12">
    <location>
        <begin position="83"/>
        <end position="104"/>
    </location>
</feature>
<evidence type="ECO:0000313" key="13">
    <source>
        <dbReference type="EMBL" id="SUB87336.1"/>
    </source>
</evidence>
<protein>
    <submittedName>
        <fullName evidence="13">Cytochrome d ubiquinol oxidase subunit 2</fullName>
        <ecNumber evidence="13">1.10.3.-</ecNumber>
    </submittedName>
</protein>
<keyword evidence="11 12" id="KW-0472">Membrane</keyword>
<feature type="transmembrane region" description="Helical" evidence="12">
    <location>
        <begin position="260"/>
        <end position="279"/>
    </location>
</feature>
<dbReference type="Pfam" id="PF02322">
    <property type="entry name" value="Cyt_bd_oxida_II"/>
    <property type="match status" value="1"/>
</dbReference>
<evidence type="ECO:0000256" key="1">
    <source>
        <dbReference type="ARBA" id="ARBA00004651"/>
    </source>
</evidence>
<evidence type="ECO:0000313" key="14">
    <source>
        <dbReference type="Proteomes" id="UP000255469"/>
    </source>
</evidence>
<evidence type="ECO:0000256" key="2">
    <source>
        <dbReference type="ARBA" id="ARBA00007543"/>
    </source>
</evidence>
<evidence type="ECO:0000256" key="5">
    <source>
        <dbReference type="ARBA" id="ARBA00022617"/>
    </source>
</evidence>
<evidence type="ECO:0000256" key="7">
    <source>
        <dbReference type="ARBA" id="ARBA00022723"/>
    </source>
</evidence>